<name>A0A4Q7ZDG6_9ACTN</name>
<dbReference type="AlphaFoldDB" id="A0A4Q7ZDG6"/>
<keyword evidence="2" id="KW-1185">Reference proteome</keyword>
<sequence>MPSNQYDAALKLVYFADVGTFFASDTVANGEPFDVIGNVEIGKELMENVRDFKLYVKVVNLSRSTLLLAGEVADTLTAQDAPYNAELRLSFRGGWHADDGDVLQAIASYRVNTSLYNDYSTMNSHPVVVAAGR</sequence>
<accession>A0A4Q7ZDG6</accession>
<evidence type="ECO:0000313" key="1">
    <source>
        <dbReference type="EMBL" id="RZU48720.1"/>
    </source>
</evidence>
<dbReference type="EMBL" id="SHKY01000001">
    <property type="protein sequence ID" value="RZU48720.1"/>
    <property type="molecule type" value="Genomic_DNA"/>
</dbReference>
<proteinExistence type="predicted"/>
<evidence type="ECO:0000313" key="2">
    <source>
        <dbReference type="Proteomes" id="UP000292564"/>
    </source>
</evidence>
<comment type="caution">
    <text evidence="1">The sequence shown here is derived from an EMBL/GenBank/DDBJ whole genome shotgun (WGS) entry which is preliminary data.</text>
</comment>
<protein>
    <submittedName>
        <fullName evidence="1">Uncharacterized protein</fullName>
    </submittedName>
</protein>
<reference evidence="1 2" key="1">
    <citation type="submission" date="2019-02" db="EMBL/GenBank/DDBJ databases">
        <title>Sequencing the genomes of 1000 actinobacteria strains.</title>
        <authorList>
            <person name="Klenk H.-P."/>
        </authorList>
    </citation>
    <scope>NUCLEOTIDE SEQUENCE [LARGE SCALE GENOMIC DNA]</scope>
    <source>
        <strain evidence="1 2">DSM 45162</strain>
    </source>
</reference>
<gene>
    <name evidence="1" type="ORF">EV385_0439</name>
</gene>
<organism evidence="1 2">
    <name type="scientific">Krasilnikovia cinnamomea</name>
    <dbReference type="NCBI Taxonomy" id="349313"/>
    <lineage>
        <taxon>Bacteria</taxon>
        <taxon>Bacillati</taxon>
        <taxon>Actinomycetota</taxon>
        <taxon>Actinomycetes</taxon>
        <taxon>Micromonosporales</taxon>
        <taxon>Micromonosporaceae</taxon>
        <taxon>Krasilnikovia</taxon>
    </lineage>
</organism>
<dbReference type="Proteomes" id="UP000292564">
    <property type="component" value="Unassembled WGS sequence"/>
</dbReference>